<evidence type="ECO:0000313" key="1">
    <source>
        <dbReference type="EMBL" id="KKK71340.1"/>
    </source>
</evidence>
<accession>A0A0F8YCB1</accession>
<organism evidence="1">
    <name type="scientific">marine sediment metagenome</name>
    <dbReference type="NCBI Taxonomy" id="412755"/>
    <lineage>
        <taxon>unclassified sequences</taxon>
        <taxon>metagenomes</taxon>
        <taxon>ecological metagenomes</taxon>
    </lineage>
</organism>
<dbReference type="EMBL" id="LAZR01057785">
    <property type="protein sequence ID" value="KKK71340.1"/>
    <property type="molecule type" value="Genomic_DNA"/>
</dbReference>
<reference evidence="1" key="1">
    <citation type="journal article" date="2015" name="Nature">
        <title>Complex archaea that bridge the gap between prokaryotes and eukaryotes.</title>
        <authorList>
            <person name="Spang A."/>
            <person name="Saw J.H."/>
            <person name="Jorgensen S.L."/>
            <person name="Zaremba-Niedzwiedzka K."/>
            <person name="Martijn J."/>
            <person name="Lind A.E."/>
            <person name="van Eijk R."/>
            <person name="Schleper C."/>
            <person name="Guy L."/>
            <person name="Ettema T.J."/>
        </authorList>
    </citation>
    <scope>NUCLEOTIDE SEQUENCE</scope>
</reference>
<comment type="caution">
    <text evidence="1">The sequence shown here is derived from an EMBL/GenBank/DDBJ whole genome shotgun (WGS) entry which is preliminary data.</text>
</comment>
<feature type="non-terminal residue" evidence="1">
    <location>
        <position position="1"/>
    </location>
</feature>
<dbReference type="AlphaFoldDB" id="A0A0F8YCB1"/>
<proteinExistence type="predicted"/>
<sequence>LRDDKATGSGCNNCYWVDIRNDDQGIYNDTWIEVTETKKDASTSESTSERITHAIREAIRIIKSA</sequence>
<protein>
    <submittedName>
        <fullName evidence="1">Uncharacterized protein</fullName>
    </submittedName>
</protein>
<gene>
    <name evidence="1" type="ORF">LCGC14_2914920</name>
</gene>
<name>A0A0F8YCB1_9ZZZZ</name>